<protein>
    <recommendedName>
        <fullName evidence="3">Regulatory protein RecX</fullName>
    </recommendedName>
</protein>
<keyword evidence="4" id="KW-0963">Cytoplasm</keyword>
<dbReference type="Gene3D" id="1.10.10.10">
    <property type="entry name" value="Winged helix-like DNA-binding domain superfamily/Winged helix DNA-binding domain"/>
    <property type="match status" value="1"/>
</dbReference>
<dbReference type="RefSeq" id="WP_144069789.1">
    <property type="nucleotide sequence ID" value="NZ_CP041636.1"/>
</dbReference>
<comment type="similarity">
    <text evidence="2">Belongs to the RecX family.</text>
</comment>
<dbReference type="InterPro" id="IPR053924">
    <property type="entry name" value="RecX_HTH_2nd"/>
</dbReference>
<dbReference type="EMBL" id="CP041636">
    <property type="protein sequence ID" value="QDO98808.1"/>
    <property type="molecule type" value="Genomic_DNA"/>
</dbReference>
<dbReference type="PANTHER" id="PTHR33602">
    <property type="entry name" value="REGULATORY PROTEIN RECX FAMILY PROTEIN"/>
    <property type="match status" value="1"/>
</dbReference>
<keyword evidence="7" id="KW-1185">Reference proteome</keyword>
<name>A0A516H4W0_9PROT</name>
<dbReference type="GO" id="GO:0006282">
    <property type="term" value="P:regulation of DNA repair"/>
    <property type="evidence" value="ECO:0007669"/>
    <property type="project" value="InterPro"/>
</dbReference>
<feature type="domain" description="RecX second three-helical" evidence="5">
    <location>
        <begin position="77"/>
        <end position="117"/>
    </location>
</feature>
<evidence type="ECO:0000259" key="5">
    <source>
        <dbReference type="Pfam" id="PF02631"/>
    </source>
</evidence>
<dbReference type="KEGG" id="fer:FNB15_16680"/>
<dbReference type="InterPro" id="IPR036388">
    <property type="entry name" value="WH-like_DNA-bd_sf"/>
</dbReference>
<dbReference type="GO" id="GO:0005737">
    <property type="term" value="C:cytoplasm"/>
    <property type="evidence" value="ECO:0007669"/>
    <property type="project" value="UniProtKB-SubCell"/>
</dbReference>
<evidence type="ECO:0000256" key="3">
    <source>
        <dbReference type="ARBA" id="ARBA00018111"/>
    </source>
</evidence>
<comment type="subcellular location">
    <subcellularLocation>
        <location evidence="1">Cytoplasm</location>
    </subcellularLocation>
</comment>
<dbReference type="AlphaFoldDB" id="A0A516H4W0"/>
<sequence>MTGGRQRKVPKKITPGYLEKAALFYLERYSSSAGNLRRVLDRKISSSIREHGAPTKEEAIGWVAELIAKLQRNRLLDDQAYAISRVRRLYAEGKSLGRIRQTLAVKGIGKEDADAALERLAAESATPVSDLPAAAAFARKRKLGPYRGDPAQRAEMRQKDLGALARRGFSQAVAMKILNSKDIADLEKLLEGEGWEN</sequence>
<dbReference type="PANTHER" id="PTHR33602:SF1">
    <property type="entry name" value="REGULATORY PROTEIN RECX FAMILY PROTEIN"/>
    <property type="match status" value="1"/>
</dbReference>
<evidence type="ECO:0000256" key="4">
    <source>
        <dbReference type="ARBA" id="ARBA00022490"/>
    </source>
</evidence>
<gene>
    <name evidence="6" type="ORF">FNB15_16680</name>
</gene>
<dbReference type="Pfam" id="PF02631">
    <property type="entry name" value="RecX_HTH2"/>
    <property type="match status" value="1"/>
</dbReference>
<evidence type="ECO:0000313" key="6">
    <source>
        <dbReference type="EMBL" id="QDO98808.1"/>
    </source>
</evidence>
<accession>A0A516H4W0</accession>
<evidence type="ECO:0000256" key="1">
    <source>
        <dbReference type="ARBA" id="ARBA00004496"/>
    </source>
</evidence>
<dbReference type="Proteomes" id="UP000317496">
    <property type="component" value="Chromosome"/>
</dbReference>
<dbReference type="InterPro" id="IPR003783">
    <property type="entry name" value="Regulatory_RecX"/>
</dbReference>
<evidence type="ECO:0000313" key="7">
    <source>
        <dbReference type="Proteomes" id="UP000317496"/>
    </source>
</evidence>
<organism evidence="6 7">
    <name type="scientific">Ferrovibrio terrae</name>
    <dbReference type="NCBI Taxonomy" id="2594003"/>
    <lineage>
        <taxon>Bacteria</taxon>
        <taxon>Pseudomonadati</taxon>
        <taxon>Pseudomonadota</taxon>
        <taxon>Alphaproteobacteria</taxon>
        <taxon>Rhodospirillales</taxon>
        <taxon>Rhodospirillaceae</taxon>
        <taxon>Ferrovibrio</taxon>
    </lineage>
</organism>
<dbReference type="OrthoDB" id="5507982at2"/>
<proteinExistence type="inferred from homology"/>
<evidence type="ECO:0000256" key="2">
    <source>
        <dbReference type="ARBA" id="ARBA00009695"/>
    </source>
</evidence>
<reference evidence="6 7" key="1">
    <citation type="submission" date="2019-07" db="EMBL/GenBank/DDBJ databases">
        <title>Genome sequencing for Ferrovibrio sp. K5.</title>
        <authorList>
            <person name="Park S.-J."/>
        </authorList>
    </citation>
    <scope>NUCLEOTIDE SEQUENCE [LARGE SCALE GENOMIC DNA]</scope>
    <source>
        <strain evidence="6 7">K5</strain>
    </source>
</reference>